<sequence length="532" mass="57515">MFKIDTLETIHNAENNGQEKSAPATPTRVHTPIVGREGTGIVSVQAGSNSERPYSAFSPREKWIIVNLAAFAAIFSPLTANIYFPAIPVIASQFHKSTELINLTVTIYMVMQGLAPMVWGTFSDRWGRRPIFVACLVLLSLSCVGLALVPTSAYWLLMLLRGIQAAGSASTIALGAGVIADIATPAERGGFMGLFGIGPMVGPSIGPVIGGALAQGLGWRSIFWFLCIASGLCSVELVLFMPETLRALVGDGSIQPPLLYRPVIPVVGRHIEAPLTHDRPPRKPFINPFRILTYPDVVILLIFNGTICAVYYGVTATTSSLFQDTYPYLNQTDIGLCFLSIGGGMLLGTLFSGKLLNRDYVAIREQLVRKAQGDSEKLSAVDVQAIEKDVSFPIEKARMRSVPTYTAIFSACVIGYGWCLESKVSIAVPLVLQFFIGFTFIGVMNTTQTLLVDILPSQGSSVSACNNLVRCNLGAALVSVINLILNALGTGWTYVLLGGVCIVLSPLIYVPIRWGPIWRKQRRLRALAQETT</sequence>
<organism evidence="1 2">
    <name type="scientific">Artomyces pyxidatus</name>
    <dbReference type="NCBI Taxonomy" id="48021"/>
    <lineage>
        <taxon>Eukaryota</taxon>
        <taxon>Fungi</taxon>
        <taxon>Dikarya</taxon>
        <taxon>Basidiomycota</taxon>
        <taxon>Agaricomycotina</taxon>
        <taxon>Agaricomycetes</taxon>
        <taxon>Russulales</taxon>
        <taxon>Auriscalpiaceae</taxon>
        <taxon>Artomyces</taxon>
    </lineage>
</organism>
<reference evidence="1" key="1">
    <citation type="submission" date="2021-03" db="EMBL/GenBank/DDBJ databases">
        <authorList>
            <consortium name="DOE Joint Genome Institute"/>
            <person name="Ahrendt S."/>
            <person name="Looney B.P."/>
            <person name="Miyauchi S."/>
            <person name="Morin E."/>
            <person name="Drula E."/>
            <person name="Courty P.E."/>
            <person name="Chicoki N."/>
            <person name="Fauchery L."/>
            <person name="Kohler A."/>
            <person name="Kuo A."/>
            <person name="Labutti K."/>
            <person name="Pangilinan J."/>
            <person name="Lipzen A."/>
            <person name="Riley R."/>
            <person name="Andreopoulos W."/>
            <person name="He G."/>
            <person name="Johnson J."/>
            <person name="Barry K.W."/>
            <person name="Grigoriev I.V."/>
            <person name="Nagy L."/>
            <person name="Hibbett D."/>
            <person name="Henrissat B."/>
            <person name="Matheny P.B."/>
            <person name="Labbe J."/>
            <person name="Martin F."/>
        </authorList>
    </citation>
    <scope>NUCLEOTIDE SEQUENCE</scope>
    <source>
        <strain evidence="1">HHB10654</strain>
    </source>
</reference>
<evidence type="ECO:0000313" key="1">
    <source>
        <dbReference type="EMBL" id="KAI0068153.1"/>
    </source>
</evidence>
<accession>A0ACB8TIC0</accession>
<evidence type="ECO:0000313" key="2">
    <source>
        <dbReference type="Proteomes" id="UP000814140"/>
    </source>
</evidence>
<gene>
    <name evidence="1" type="ORF">BV25DRAFT_1818526</name>
</gene>
<name>A0ACB8TIC0_9AGAM</name>
<reference evidence="1" key="2">
    <citation type="journal article" date="2022" name="New Phytol.">
        <title>Evolutionary transition to the ectomycorrhizal habit in the genomes of a hyperdiverse lineage of mushroom-forming fungi.</title>
        <authorList>
            <person name="Looney B."/>
            <person name="Miyauchi S."/>
            <person name="Morin E."/>
            <person name="Drula E."/>
            <person name="Courty P.E."/>
            <person name="Kohler A."/>
            <person name="Kuo A."/>
            <person name="LaButti K."/>
            <person name="Pangilinan J."/>
            <person name="Lipzen A."/>
            <person name="Riley R."/>
            <person name="Andreopoulos W."/>
            <person name="He G."/>
            <person name="Johnson J."/>
            <person name="Nolan M."/>
            <person name="Tritt A."/>
            <person name="Barry K.W."/>
            <person name="Grigoriev I.V."/>
            <person name="Nagy L.G."/>
            <person name="Hibbett D."/>
            <person name="Henrissat B."/>
            <person name="Matheny P.B."/>
            <person name="Labbe J."/>
            <person name="Martin F.M."/>
        </authorList>
    </citation>
    <scope>NUCLEOTIDE SEQUENCE</scope>
    <source>
        <strain evidence="1">HHB10654</strain>
    </source>
</reference>
<dbReference type="Proteomes" id="UP000814140">
    <property type="component" value="Unassembled WGS sequence"/>
</dbReference>
<dbReference type="EMBL" id="MU277188">
    <property type="protein sequence ID" value="KAI0068153.1"/>
    <property type="molecule type" value="Genomic_DNA"/>
</dbReference>
<proteinExistence type="predicted"/>
<keyword evidence="2" id="KW-1185">Reference proteome</keyword>
<protein>
    <submittedName>
        <fullName evidence="1">MFS general substrate transporter</fullName>
    </submittedName>
</protein>
<comment type="caution">
    <text evidence="1">The sequence shown here is derived from an EMBL/GenBank/DDBJ whole genome shotgun (WGS) entry which is preliminary data.</text>
</comment>